<dbReference type="KEGG" id="ppd:Ppro_0591"/>
<dbReference type="EC" id="1.6.5.3" evidence="6"/>
<dbReference type="OrthoDB" id="166746at2"/>
<name>A1ALK2_PELPD</name>
<dbReference type="Proteomes" id="UP000006732">
    <property type="component" value="Chromosome"/>
</dbReference>
<dbReference type="Gene3D" id="1.10.287.3510">
    <property type="match status" value="1"/>
</dbReference>
<feature type="transmembrane region" description="Helical" evidence="5">
    <location>
        <begin position="13"/>
        <end position="34"/>
    </location>
</feature>
<keyword evidence="4 5" id="KW-0472">Membrane</keyword>
<evidence type="ECO:0000256" key="1">
    <source>
        <dbReference type="ARBA" id="ARBA00004141"/>
    </source>
</evidence>
<proteinExistence type="predicted"/>
<dbReference type="GO" id="GO:0016491">
    <property type="term" value="F:oxidoreductase activity"/>
    <property type="evidence" value="ECO:0007669"/>
    <property type="project" value="UniProtKB-KW"/>
</dbReference>
<sequence length="110" mass="11694">MINGLTLTSQNPFWPYFIISVLLILTGLYCITVTRNLVRVLIGMELMTKGVTLILTASGFLSGNTGLSQALIVTLIVVEVVVISVAAGVVIGHFRTSGSLDTRTINSLNG</sequence>
<feature type="transmembrane region" description="Helical" evidence="5">
    <location>
        <begin position="70"/>
        <end position="94"/>
    </location>
</feature>
<gene>
    <name evidence="6" type="ordered locus">Ppro_0591</name>
</gene>
<protein>
    <submittedName>
        <fullName evidence="6">NADH dehydrogenase subunit K</fullName>
        <ecNumber evidence="6">1.6.5.3</ecNumber>
    </submittedName>
</protein>
<dbReference type="STRING" id="338966.Ppro_0591"/>
<dbReference type="RefSeq" id="WP_011734535.1">
    <property type="nucleotide sequence ID" value="NC_008609.1"/>
</dbReference>
<dbReference type="EMBL" id="CP000482">
    <property type="protein sequence ID" value="ABK98222.1"/>
    <property type="molecule type" value="Genomic_DNA"/>
</dbReference>
<dbReference type="AlphaFoldDB" id="A1ALK2"/>
<dbReference type="GO" id="GO:0016020">
    <property type="term" value="C:membrane"/>
    <property type="evidence" value="ECO:0007669"/>
    <property type="project" value="UniProtKB-SubCell"/>
</dbReference>
<comment type="subcellular location">
    <subcellularLocation>
        <location evidence="1">Membrane</location>
        <topology evidence="1">Multi-pass membrane protein</topology>
    </subcellularLocation>
</comment>
<evidence type="ECO:0000256" key="4">
    <source>
        <dbReference type="ARBA" id="ARBA00023136"/>
    </source>
</evidence>
<evidence type="ECO:0000256" key="3">
    <source>
        <dbReference type="ARBA" id="ARBA00022989"/>
    </source>
</evidence>
<organism evidence="6 7">
    <name type="scientific">Pelobacter propionicus (strain DSM 2379 / NBRC 103807 / OttBd1)</name>
    <dbReference type="NCBI Taxonomy" id="338966"/>
    <lineage>
        <taxon>Bacteria</taxon>
        <taxon>Pseudomonadati</taxon>
        <taxon>Thermodesulfobacteriota</taxon>
        <taxon>Desulfuromonadia</taxon>
        <taxon>Desulfuromonadales</taxon>
        <taxon>Desulfuromonadaceae</taxon>
        <taxon>Pelobacter</taxon>
    </lineage>
</organism>
<evidence type="ECO:0000256" key="5">
    <source>
        <dbReference type="SAM" id="Phobius"/>
    </source>
</evidence>
<keyword evidence="2 5" id="KW-0812">Transmembrane</keyword>
<evidence type="ECO:0000256" key="2">
    <source>
        <dbReference type="ARBA" id="ARBA00022692"/>
    </source>
</evidence>
<dbReference type="eggNOG" id="COG1006">
    <property type="taxonomic scope" value="Bacteria"/>
</dbReference>
<keyword evidence="6" id="KW-0560">Oxidoreductase</keyword>
<dbReference type="HOGENOM" id="CLU_170192_0_0_7"/>
<keyword evidence="7" id="KW-1185">Reference proteome</keyword>
<keyword evidence="3 5" id="KW-1133">Transmembrane helix</keyword>
<dbReference type="Pfam" id="PF00420">
    <property type="entry name" value="Oxidored_q2"/>
    <property type="match status" value="1"/>
</dbReference>
<dbReference type="InterPro" id="IPR039428">
    <property type="entry name" value="NUOK/Mnh_C1-like"/>
</dbReference>
<accession>A1ALK2</accession>
<evidence type="ECO:0000313" key="6">
    <source>
        <dbReference type="EMBL" id="ABK98222.1"/>
    </source>
</evidence>
<reference evidence="6 7" key="1">
    <citation type="submission" date="2006-10" db="EMBL/GenBank/DDBJ databases">
        <title>Complete sequence of chromosome of Pelobacter propionicus DSM 2379.</title>
        <authorList>
            <consortium name="US DOE Joint Genome Institute"/>
            <person name="Copeland A."/>
            <person name="Lucas S."/>
            <person name="Lapidus A."/>
            <person name="Barry K."/>
            <person name="Detter J.C."/>
            <person name="Glavina del Rio T."/>
            <person name="Hammon N."/>
            <person name="Israni S."/>
            <person name="Dalin E."/>
            <person name="Tice H."/>
            <person name="Pitluck S."/>
            <person name="Saunders E."/>
            <person name="Brettin T."/>
            <person name="Bruce D."/>
            <person name="Han C."/>
            <person name="Tapia R."/>
            <person name="Schmutz J."/>
            <person name="Larimer F."/>
            <person name="Land M."/>
            <person name="Hauser L."/>
            <person name="Kyrpides N."/>
            <person name="Kim E."/>
            <person name="Lovley D."/>
            <person name="Richardson P."/>
        </authorList>
    </citation>
    <scope>NUCLEOTIDE SEQUENCE [LARGE SCALE GENOMIC DNA]</scope>
    <source>
        <strain evidence="7">DSM 2379 / NBRC 103807 / OttBd1</strain>
    </source>
</reference>
<evidence type="ECO:0000313" key="7">
    <source>
        <dbReference type="Proteomes" id="UP000006732"/>
    </source>
</evidence>
<feature type="transmembrane region" description="Helical" evidence="5">
    <location>
        <begin position="46"/>
        <end position="64"/>
    </location>
</feature>